<evidence type="ECO:0000256" key="2">
    <source>
        <dbReference type="RuleBase" id="RU000384"/>
    </source>
</evidence>
<keyword evidence="6" id="KW-1185">Reference proteome</keyword>
<dbReference type="InterPro" id="IPR040577">
    <property type="entry name" value="Gln-synt_C"/>
</dbReference>
<dbReference type="PROSITE" id="PS51987">
    <property type="entry name" value="GS_CATALYTIC"/>
    <property type="match status" value="1"/>
</dbReference>
<comment type="caution">
    <text evidence="5">The sequence shown here is derived from an EMBL/GenBank/DDBJ whole genome shotgun (WGS) entry which is preliminary data.</text>
</comment>
<dbReference type="InterPro" id="IPR008146">
    <property type="entry name" value="Gln_synth_cat_dom"/>
</dbReference>
<reference evidence="5" key="1">
    <citation type="submission" date="2020-08" db="EMBL/GenBank/DDBJ databases">
        <title>Genome public.</title>
        <authorList>
            <person name="Liu C."/>
            <person name="Sun Q."/>
        </authorList>
    </citation>
    <scope>NUCLEOTIDE SEQUENCE</scope>
    <source>
        <strain evidence="5">NSJ-33</strain>
    </source>
</reference>
<dbReference type="EMBL" id="JACRSV010000004">
    <property type="protein sequence ID" value="MBC8560810.1"/>
    <property type="molecule type" value="Genomic_DNA"/>
</dbReference>
<dbReference type="InterPro" id="IPR008147">
    <property type="entry name" value="Gln_synt_N"/>
</dbReference>
<dbReference type="Pfam" id="PF18318">
    <property type="entry name" value="Gln-synt_C-ter"/>
    <property type="match status" value="1"/>
</dbReference>
<dbReference type="GO" id="GO:0006542">
    <property type="term" value="P:glutamine biosynthetic process"/>
    <property type="evidence" value="ECO:0007669"/>
    <property type="project" value="InterPro"/>
</dbReference>
<comment type="similarity">
    <text evidence="1 2">Belongs to the glutamine synthetase family.</text>
</comment>
<feature type="domain" description="GS beta-grasp" evidence="3">
    <location>
        <begin position="62"/>
        <end position="151"/>
    </location>
</feature>
<dbReference type="SMART" id="SM01230">
    <property type="entry name" value="Gln-synt_C"/>
    <property type="match status" value="1"/>
</dbReference>
<protein>
    <submittedName>
        <fullName evidence="5">Glutamine synthetase III</fullName>
    </submittedName>
</protein>
<proteinExistence type="inferred from homology"/>
<dbReference type="SUPFAM" id="SSF55931">
    <property type="entry name" value="Glutamine synthetase/guanido kinase"/>
    <property type="match status" value="1"/>
</dbReference>
<dbReference type="PANTHER" id="PTHR42974:SF1">
    <property type="entry name" value="TYPE-3 GLUTAMINE SYNTHETASE"/>
    <property type="match status" value="1"/>
</dbReference>
<dbReference type="RefSeq" id="WP_249296100.1">
    <property type="nucleotide sequence ID" value="NZ_JACRSV010000004.1"/>
</dbReference>
<evidence type="ECO:0000259" key="4">
    <source>
        <dbReference type="PROSITE" id="PS51987"/>
    </source>
</evidence>
<dbReference type="InterPro" id="IPR027303">
    <property type="entry name" value="Gln_synth_gly_rich_site"/>
</dbReference>
<dbReference type="Gene3D" id="1.20.120.1560">
    <property type="match status" value="1"/>
</dbReference>
<dbReference type="InterPro" id="IPR052725">
    <property type="entry name" value="GS_Type-3"/>
</dbReference>
<dbReference type="InterPro" id="IPR022147">
    <property type="entry name" value="GSIII_N"/>
</dbReference>
<dbReference type="Pfam" id="PF00120">
    <property type="entry name" value="Gln-synt_C"/>
    <property type="match status" value="1"/>
</dbReference>
<accession>A0A926E794</accession>
<dbReference type="Gene3D" id="3.30.590.10">
    <property type="entry name" value="Glutamine synthetase/guanido kinase, catalytic domain"/>
    <property type="match status" value="1"/>
</dbReference>
<sequence>MSFDFSRFGCKVFNDAVMCEKLSKNTYKSLRRSIDLGLPLEPEVADVVATAMKDWAVELGATHFTHWFQPMTSFTAGKHDSFISPQKDGKVILEFSGKELIVGEPDASSFPNGGLRNTFEARGYTSWDCTSPAFVRDNTLYIPTAFYSYTGEALDTKTPLLRSMEALNRQALRVLRAFGNKTATHVTPTVGAEQEYFLIDREKYEQRLDLKLCGRTLLGAKPPKGQEMEDHYCGRIRLRVASFMKQLDEALWELGVTSKTEHNEAAPAQHELAPVFESVNVACDHNQLTMEVMREVAKKNGLACLLHEKPFDGVNGSGKHNNWSLSTNDGQNLLDPGKTPYENLQFLVFLSAVIIGVDKYADLLRMSAANTGNDFRLGGHEAPPTIISIFLGEQLTHVLENIADGANPDQTPSCVLETGVATLPKLPKDDSDRNRTSPFAFTGNKFEFRMVGSSASISIANYVLNTIVADSLMEIANRLENCVDFDGEIQKIVREAVKTHGKVIFNGNNYTDDWVVEAEKRGLPNLSNTVDAIGAMVEPKNIALMERHHVMNEAECLSRYEIMLENYCKVISIEGHTMAQMCRREILPHMVEFAGKMAESYEKLAKMQVYNANIEEFVRELSTLITEVDDLCCELDIELDQCDQIADYVENARFHRDSIRRVMAELRTAVDRAERLVSSDAWPIPTYTDLLYRV</sequence>
<dbReference type="AlphaFoldDB" id="A0A926E794"/>
<dbReference type="PROSITE" id="PS00181">
    <property type="entry name" value="GLNA_ATP"/>
    <property type="match status" value="1"/>
</dbReference>
<dbReference type="PANTHER" id="PTHR42974">
    <property type="entry name" value="GLUTAMINE SYNTHETASE"/>
    <property type="match status" value="1"/>
</dbReference>
<evidence type="ECO:0000313" key="5">
    <source>
        <dbReference type="EMBL" id="MBC8560810.1"/>
    </source>
</evidence>
<gene>
    <name evidence="5" type="ORF">H8710_12115</name>
</gene>
<organism evidence="5 6">
    <name type="scientific">Fumia xinanensis</name>
    <dbReference type="NCBI Taxonomy" id="2763659"/>
    <lineage>
        <taxon>Bacteria</taxon>
        <taxon>Bacillati</taxon>
        <taxon>Bacillota</taxon>
        <taxon>Clostridia</taxon>
        <taxon>Eubacteriales</taxon>
        <taxon>Oscillospiraceae</taxon>
        <taxon>Fumia</taxon>
    </lineage>
</organism>
<dbReference type="Proteomes" id="UP000610760">
    <property type="component" value="Unassembled WGS sequence"/>
</dbReference>
<dbReference type="InterPro" id="IPR014746">
    <property type="entry name" value="Gln_synth/guanido_kin_cat_dom"/>
</dbReference>
<feature type="domain" description="GS catalytic" evidence="4">
    <location>
        <begin position="156"/>
        <end position="586"/>
    </location>
</feature>
<dbReference type="GO" id="GO:0004356">
    <property type="term" value="F:glutamine synthetase activity"/>
    <property type="evidence" value="ECO:0007669"/>
    <property type="project" value="InterPro"/>
</dbReference>
<evidence type="ECO:0000259" key="3">
    <source>
        <dbReference type="PROSITE" id="PS51986"/>
    </source>
</evidence>
<name>A0A926E794_9FIRM</name>
<evidence type="ECO:0000313" key="6">
    <source>
        <dbReference type="Proteomes" id="UP000610760"/>
    </source>
</evidence>
<evidence type="ECO:0000256" key="1">
    <source>
        <dbReference type="PROSITE-ProRule" id="PRU01330"/>
    </source>
</evidence>
<dbReference type="Pfam" id="PF12437">
    <property type="entry name" value="GSIII_N"/>
    <property type="match status" value="1"/>
</dbReference>
<dbReference type="PROSITE" id="PS51986">
    <property type="entry name" value="GS_BETA_GRASP"/>
    <property type="match status" value="1"/>
</dbReference>